<accession>A0ACB7CB05</accession>
<organism evidence="1 2">
    <name type="scientific">Pneumocystis oryctolagi</name>
    <dbReference type="NCBI Taxonomy" id="42067"/>
    <lineage>
        <taxon>Eukaryota</taxon>
        <taxon>Fungi</taxon>
        <taxon>Dikarya</taxon>
        <taxon>Ascomycota</taxon>
        <taxon>Taphrinomycotina</taxon>
        <taxon>Pneumocystomycetes</taxon>
        <taxon>Pneumocystaceae</taxon>
        <taxon>Pneumocystis</taxon>
    </lineage>
</organism>
<name>A0ACB7CB05_9ASCO</name>
<dbReference type="EMBL" id="JABTEG010000006">
    <property type="protein sequence ID" value="KAG4304791.1"/>
    <property type="molecule type" value="Genomic_DNA"/>
</dbReference>
<dbReference type="Proteomes" id="UP000768646">
    <property type="component" value="Unassembled WGS sequence"/>
</dbReference>
<evidence type="ECO:0000313" key="2">
    <source>
        <dbReference type="Proteomes" id="UP000768646"/>
    </source>
</evidence>
<protein>
    <submittedName>
        <fullName evidence="1">Uncharacterized protein</fullName>
    </submittedName>
</protein>
<gene>
    <name evidence="1" type="ORF">PORY_001844</name>
</gene>
<evidence type="ECO:0000313" key="1">
    <source>
        <dbReference type="EMBL" id="KAG4304791.1"/>
    </source>
</evidence>
<proteinExistence type="predicted"/>
<reference evidence="1 2" key="1">
    <citation type="journal article" date="2021" name="Commun. Biol.">
        <title>Genomic insights into the host specific adaptation of the Pneumocystis genus.</title>
        <authorList>
            <person name="Cisse O.H."/>
            <person name="Ma L."/>
            <person name="Dekker J.P."/>
            <person name="Khil P.P."/>
            <person name="Youn J.-H."/>
            <person name="Brenchley J.M."/>
            <person name="Blair R."/>
            <person name="Pahar B."/>
            <person name="Chabe M."/>
            <person name="Van Rompay K.K.A."/>
            <person name="Keesler R."/>
            <person name="Sukura A."/>
            <person name="Hirsch V."/>
            <person name="Kutty G."/>
            <person name="Liu Y."/>
            <person name="Peng L."/>
            <person name="Chen J."/>
            <person name="Song J."/>
            <person name="Weissenbacher-Lang C."/>
            <person name="Xu J."/>
            <person name="Upham N.S."/>
            <person name="Stajich J.E."/>
            <person name="Cuomo C.A."/>
            <person name="Cushion M.T."/>
            <person name="Kovacs J.A."/>
        </authorList>
    </citation>
    <scope>NUCLEOTIDE SEQUENCE [LARGE SCALE GENOMIC DNA]</scope>
    <source>
        <strain evidence="1 2">RABM</strain>
    </source>
</reference>
<comment type="caution">
    <text evidence="1">The sequence shown here is derived from an EMBL/GenBank/DDBJ whole genome shotgun (WGS) entry which is preliminary data.</text>
</comment>
<keyword evidence="2" id="KW-1185">Reference proteome</keyword>
<sequence>MGFRNTFDPILIVSQIVAVQSLFYLSEMTLVLFLLIILEKQISLDYIFDFRKVSLDDTESCIIGFIWDINSVFGIFILFFIIRRTKQILDFTLTMHSIHLIIVFFYSGHFPFNTYWWIVQVISCVFMCLGGEWMCMQRELRPITFGAGWQNSISESDSNIEQYELNKIEIQKHIEALC</sequence>